<accession>A0A0J1B8L4</accession>
<dbReference type="STRING" id="595434.RISK_004838"/>
<dbReference type="NCBIfam" id="TIGR04294">
    <property type="entry name" value="pre_pil_HX9DG"/>
    <property type="match status" value="1"/>
</dbReference>
<dbReference type="Gene3D" id="3.30.700.10">
    <property type="entry name" value="Glycoprotein, Type 4 Pilin"/>
    <property type="match status" value="1"/>
</dbReference>
<dbReference type="PANTHER" id="PTHR30093">
    <property type="entry name" value="GENERAL SECRETION PATHWAY PROTEIN G"/>
    <property type="match status" value="1"/>
</dbReference>
<sequence>MVIAIIGVLVGLLLPAVQAAREAARRMSCSNNMKQLGLALHNYHSAYNRLPQQRGGTSNVNDTWPPGTYEGHNNLQLSFLVGVLPFIEQQALWEQISNPLAVNSDGTVRSPSWPAMGPVVDNRPLYPPWVTELSALRCPSDPGRGAPAYGRTNYAANQGDTIYNSNGIYAAWNNFQTPAGWPSLKGTLRGFFNARSSTKFRDILDGLSNTIMLGEIATDLGDRDARTSTTQEANGLRVPNTALACRSSLDPERPSFWSAAVQTPADADSTNGPRFVRGFQWSNGFQIHTGFQTILPPNSEICQEAPVGNWMSTYDQSGNFTASSRHQGGVHVVMGDGAVKFITESIEAGNSDAKPVDPWQTQGVGSPFGLWGALGTKANGEIVSLD</sequence>
<evidence type="ECO:0000259" key="2">
    <source>
        <dbReference type="Pfam" id="PF07596"/>
    </source>
</evidence>
<protein>
    <submittedName>
        <fullName evidence="3">Type II protein secretion system</fullName>
    </submittedName>
</protein>
<dbReference type="PATRIC" id="fig|595434.4.peg.4594"/>
<comment type="caution">
    <text evidence="3">The sequence shown here is derived from an EMBL/GenBank/DDBJ whole genome shotgun (WGS) entry which is preliminary data.</text>
</comment>
<dbReference type="PANTHER" id="PTHR30093:SF2">
    <property type="entry name" value="TYPE II SECRETION SYSTEM PROTEIN H"/>
    <property type="match status" value="1"/>
</dbReference>
<feature type="signal peptide" evidence="1">
    <location>
        <begin position="1"/>
        <end position="19"/>
    </location>
</feature>
<reference evidence="3" key="1">
    <citation type="submission" date="2015-05" db="EMBL/GenBank/DDBJ databases">
        <title>Permanent draft genome of Rhodopirellula islandicus K833.</title>
        <authorList>
            <person name="Kizina J."/>
            <person name="Richter M."/>
            <person name="Glockner F.O."/>
            <person name="Harder J."/>
        </authorList>
    </citation>
    <scope>NUCLEOTIDE SEQUENCE [LARGE SCALE GENOMIC DNA]</scope>
    <source>
        <strain evidence="3">K833</strain>
    </source>
</reference>
<dbReference type="Proteomes" id="UP000036367">
    <property type="component" value="Unassembled WGS sequence"/>
</dbReference>
<dbReference type="SUPFAM" id="SSF54523">
    <property type="entry name" value="Pili subunits"/>
    <property type="match status" value="1"/>
</dbReference>
<name>A0A0J1B8L4_RHOIS</name>
<dbReference type="InterPro" id="IPR027558">
    <property type="entry name" value="Pre_pil_HX9DG_C"/>
</dbReference>
<dbReference type="EMBL" id="LECT01000041">
    <property type="protein sequence ID" value="KLU03072.1"/>
    <property type="molecule type" value="Genomic_DNA"/>
</dbReference>
<dbReference type="Pfam" id="PF07596">
    <property type="entry name" value="SBP_bac_10"/>
    <property type="match status" value="1"/>
</dbReference>
<keyword evidence="1" id="KW-0732">Signal</keyword>
<dbReference type="InterPro" id="IPR045584">
    <property type="entry name" value="Pilin-like"/>
</dbReference>
<organism evidence="3 4">
    <name type="scientific">Rhodopirellula islandica</name>
    <dbReference type="NCBI Taxonomy" id="595434"/>
    <lineage>
        <taxon>Bacteria</taxon>
        <taxon>Pseudomonadati</taxon>
        <taxon>Planctomycetota</taxon>
        <taxon>Planctomycetia</taxon>
        <taxon>Pirellulales</taxon>
        <taxon>Pirellulaceae</taxon>
        <taxon>Rhodopirellula</taxon>
    </lineage>
</organism>
<dbReference type="AlphaFoldDB" id="A0A0J1B8L4"/>
<proteinExistence type="predicted"/>
<evidence type="ECO:0000256" key="1">
    <source>
        <dbReference type="SAM" id="SignalP"/>
    </source>
</evidence>
<evidence type="ECO:0000313" key="4">
    <source>
        <dbReference type="Proteomes" id="UP000036367"/>
    </source>
</evidence>
<keyword evidence="4" id="KW-1185">Reference proteome</keyword>
<evidence type="ECO:0000313" key="3">
    <source>
        <dbReference type="EMBL" id="KLU03072.1"/>
    </source>
</evidence>
<feature type="domain" description="DUF1559" evidence="2">
    <location>
        <begin position="18"/>
        <end position="348"/>
    </location>
</feature>
<dbReference type="InterPro" id="IPR011453">
    <property type="entry name" value="DUF1559"/>
</dbReference>
<gene>
    <name evidence="3" type="ORF">RISK_004838</name>
</gene>
<feature type="chain" id="PRO_5005247922" evidence="1">
    <location>
        <begin position="20"/>
        <end position="386"/>
    </location>
</feature>